<feature type="signal peptide" evidence="2">
    <location>
        <begin position="1"/>
        <end position="15"/>
    </location>
</feature>
<dbReference type="EMBL" id="JH370137">
    <property type="protein sequence ID" value="ELA41852.1"/>
    <property type="molecule type" value="Genomic_DNA"/>
</dbReference>
<dbReference type="Proteomes" id="UP000011082">
    <property type="component" value="Unassembled WGS sequence"/>
</dbReference>
<evidence type="ECO:0000313" key="3">
    <source>
        <dbReference type="EMBL" id="ELA41852.1"/>
    </source>
</evidence>
<dbReference type="RefSeq" id="XP_007604482.1">
    <property type="nucleotide sequence ID" value="XM_007604420.1"/>
</dbReference>
<evidence type="ECO:0008006" key="5">
    <source>
        <dbReference type="Google" id="ProtNLM"/>
    </source>
</evidence>
<proteinExistence type="predicted"/>
<keyword evidence="4" id="KW-1185">Reference proteome</keyword>
<dbReference type="HOGENOM" id="CLU_1157166_0_0_1"/>
<sequence length="240" mass="27208">MKFLFLLSKLVYTLGNVSTPYLWCGHYDLTPNGSQTEDSCCPFFKNLFQVISIVNKTDNNGDAIANSLEICTNSTSIKDKTIKCCSICFNKCKMFYEIDQKTSMASFIPSKIENLRFPKVSPDNDRSYLGIQNKTSRFIVTVNLNTVKTVENIVFLVDIDNKNGLKKLFEVDASNLEIIEIDVEDIESLDINVPEDILNTLKEDASIFTWKNFIIALLVYYIVGSLAIIGYFCFFKKPAT</sequence>
<evidence type="ECO:0000256" key="2">
    <source>
        <dbReference type="SAM" id="SignalP"/>
    </source>
</evidence>
<protein>
    <recommendedName>
        <fullName evidence="5">Niemann-Pick C1 N-terminal domain-containing protein</fullName>
    </recommendedName>
</protein>
<organism evidence="3 4">
    <name type="scientific">Vittaforma corneae (strain ATCC 50505)</name>
    <name type="common">Microsporidian parasite</name>
    <name type="synonym">Nosema corneum</name>
    <dbReference type="NCBI Taxonomy" id="993615"/>
    <lineage>
        <taxon>Eukaryota</taxon>
        <taxon>Fungi</taxon>
        <taxon>Fungi incertae sedis</taxon>
        <taxon>Microsporidia</taxon>
        <taxon>Nosematidae</taxon>
        <taxon>Vittaforma</taxon>
    </lineage>
</organism>
<keyword evidence="2" id="KW-0732">Signal</keyword>
<gene>
    <name evidence="3" type="ORF">VICG_01036</name>
</gene>
<dbReference type="GeneID" id="19881747"/>
<keyword evidence="1" id="KW-0472">Membrane</keyword>
<evidence type="ECO:0000256" key="1">
    <source>
        <dbReference type="SAM" id="Phobius"/>
    </source>
</evidence>
<accession>L2GNF6</accession>
<keyword evidence="1" id="KW-1133">Transmembrane helix</keyword>
<feature type="transmembrane region" description="Helical" evidence="1">
    <location>
        <begin position="213"/>
        <end position="234"/>
    </location>
</feature>
<name>L2GNF6_VITCO</name>
<evidence type="ECO:0000313" key="4">
    <source>
        <dbReference type="Proteomes" id="UP000011082"/>
    </source>
</evidence>
<dbReference type="InParanoid" id="L2GNF6"/>
<dbReference type="AlphaFoldDB" id="L2GNF6"/>
<keyword evidence="1" id="KW-0812">Transmembrane</keyword>
<dbReference type="VEuPathDB" id="MicrosporidiaDB:VICG_01036"/>
<reference evidence="4" key="1">
    <citation type="submission" date="2011-05" db="EMBL/GenBank/DDBJ databases">
        <title>The genome sequence of Vittaforma corneae strain ATCC 50505.</title>
        <authorList>
            <consortium name="The Broad Institute Genome Sequencing Platform"/>
            <person name="Cuomo C."/>
            <person name="Didier E."/>
            <person name="Bowers L."/>
            <person name="Young S.K."/>
            <person name="Zeng Q."/>
            <person name="Gargeya S."/>
            <person name="Fitzgerald M."/>
            <person name="Haas B."/>
            <person name="Abouelleil A."/>
            <person name="Alvarado L."/>
            <person name="Arachchi H.M."/>
            <person name="Berlin A."/>
            <person name="Chapman S.B."/>
            <person name="Gearin G."/>
            <person name="Goldberg J."/>
            <person name="Griggs A."/>
            <person name="Gujja S."/>
            <person name="Hansen M."/>
            <person name="Heiman D."/>
            <person name="Howarth C."/>
            <person name="Larimer J."/>
            <person name="Lui A."/>
            <person name="MacDonald P.J.P."/>
            <person name="McCowen C."/>
            <person name="Montmayeur A."/>
            <person name="Murphy C."/>
            <person name="Neiman D."/>
            <person name="Pearson M."/>
            <person name="Priest M."/>
            <person name="Roberts A."/>
            <person name="Saif S."/>
            <person name="Shea T."/>
            <person name="Sisk P."/>
            <person name="Stolte C."/>
            <person name="Sykes S."/>
            <person name="Wortman J."/>
            <person name="Nusbaum C."/>
            <person name="Birren B."/>
        </authorList>
    </citation>
    <scope>NUCLEOTIDE SEQUENCE [LARGE SCALE GENOMIC DNA]</scope>
    <source>
        <strain evidence="4">ATCC 50505</strain>
    </source>
</reference>
<feature type="chain" id="PRO_5012316709" description="Niemann-Pick C1 N-terminal domain-containing protein" evidence="2">
    <location>
        <begin position="16"/>
        <end position="240"/>
    </location>
</feature>